<evidence type="ECO:0000313" key="2">
    <source>
        <dbReference type="EMBL" id="CAA9584621.1"/>
    </source>
</evidence>
<dbReference type="InterPro" id="IPR032693">
    <property type="entry name" value="YtkA-like_dom"/>
</dbReference>
<dbReference type="EMBL" id="CADCWJ010000830">
    <property type="protein sequence ID" value="CAA9584621.1"/>
    <property type="molecule type" value="Genomic_DNA"/>
</dbReference>
<name>A0A6J4VPU0_9BACT</name>
<reference evidence="2" key="1">
    <citation type="submission" date="2020-02" db="EMBL/GenBank/DDBJ databases">
        <authorList>
            <person name="Meier V. D."/>
        </authorList>
    </citation>
    <scope>NUCLEOTIDE SEQUENCE</scope>
    <source>
        <strain evidence="2">AVDCRST_MAG87</strain>
    </source>
</reference>
<dbReference type="AlphaFoldDB" id="A0A6J4VPU0"/>
<evidence type="ECO:0000259" key="1">
    <source>
        <dbReference type="Pfam" id="PF13115"/>
    </source>
</evidence>
<sequence length="190" mass="19210">MISETDKPGLPSVLRRSMLGLPCVLLVALAVMSFLASPGATGQAGTPAATPCAAVSPQAVAGTPARVATPASGDAERIALATFGTPVTASCLTVTLTAESSRAGPGTLTVEVLDADGTPVEDAEVVILTRHIEMDHGISTTDAVPSGPGTWLAENVPLGMGGKWEAQVVITRPGTEPVAVTFAIDLVERE</sequence>
<proteinExistence type="predicted"/>
<feature type="domain" description="YtkA-like" evidence="1">
    <location>
        <begin position="92"/>
        <end position="168"/>
    </location>
</feature>
<protein>
    <recommendedName>
        <fullName evidence="1">YtkA-like domain-containing protein</fullName>
    </recommendedName>
</protein>
<dbReference type="Pfam" id="PF13115">
    <property type="entry name" value="YtkA"/>
    <property type="match status" value="1"/>
</dbReference>
<gene>
    <name evidence="2" type="ORF">AVDCRST_MAG87-3790</name>
</gene>
<accession>A0A6J4VPU0</accession>
<organism evidence="2">
    <name type="scientific">uncultured Thermomicrobiales bacterium</name>
    <dbReference type="NCBI Taxonomy" id="1645740"/>
    <lineage>
        <taxon>Bacteria</taxon>
        <taxon>Pseudomonadati</taxon>
        <taxon>Thermomicrobiota</taxon>
        <taxon>Thermomicrobia</taxon>
        <taxon>Thermomicrobiales</taxon>
        <taxon>environmental samples</taxon>
    </lineage>
</organism>